<organism evidence="2">
    <name type="scientific">Virus NIOZ-UU159</name>
    <dbReference type="NCBI Taxonomy" id="2763270"/>
    <lineage>
        <taxon>Viruses</taxon>
    </lineage>
</organism>
<feature type="domain" description="N-acetyltransferase" evidence="1">
    <location>
        <begin position="1"/>
        <end position="125"/>
    </location>
</feature>
<keyword evidence="2" id="KW-0808">Transferase</keyword>
<dbReference type="GO" id="GO:0016747">
    <property type="term" value="F:acyltransferase activity, transferring groups other than amino-acyl groups"/>
    <property type="evidence" value="ECO:0007669"/>
    <property type="project" value="InterPro"/>
</dbReference>
<dbReference type="Pfam" id="PF13673">
    <property type="entry name" value="Acetyltransf_10"/>
    <property type="match status" value="1"/>
</dbReference>
<dbReference type="PROSITE" id="PS51186">
    <property type="entry name" value="GNAT"/>
    <property type="match status" value="1"/>
</dbReference>
<dbReference type="CDD" id="cd04301">
    <property type="entry name" value="NAT_SF"/>
    <property type="match status" value="1"/>
</dbReference>
<proteinExistence type="predicted"/>
<name>A0A7S9XG32_9VIRU</name>
<dbReference type="InterPro" id="IPR000182">
    <property type="entry name" value="GNAT_dom"/>
</dbReference>
<accession>A0A7S9XG32</accession>
<evidence type="ECO:0000259" key="1">
    <source>
        <dbReference type="PROSITE" id="PS51186"/>
    </source>
</evidence>
<dbReference type="InterPro" id="IPR016181">
    <property type="entry name" value="Acyl_CoA_acyltransferase"/>
</dbReference>
<dbReference type="SUPFAM" id="SSF55729">
    <property type="entry name" value="Acyl-CoA N-acyltransferases (Nat)"/>
    <property type="match status" value="1"/>
</dbReference>
<sequence>MIIIKNIVDIDEYELIECNNLIKNNFISSRIDTYEKAILYYSDNIIVGFLGISHDNYLNQLCIDNNYRNRGYATKLIKMATDILKGTIYLFVDKNKENTDLLLTFYEKQGFILEYDNEAEYKMFK</sequence>
<gene>
    <name evidence="2" type="ORF">NIOZUU159_00411</name>
</gene>
<evidence type="ECO:0000313" key="2">
    <source>
        <dbReference type="EMBL" id="QPI16914.1"/>
    </source>
</evidence>
<protein>
    <submittedName>
        <fullName evidence="2">Acetyltransferase (GNAT) family protein</fullName>
    </submittedName>
</protein>
<dbReference type="EMBL" id="MW030615">
    <property type="protein sequence ID" value="QPI16914.1"/>
    <property type="molecule type" value="Genomic_DNA"/>
</dbReference>
<dbReference type="Gene3D" id="3.40.630.30">
    <property type="match status" value="1"/>
</dbReference>
<reference evidence="2" key="1">
    <citation type="submission" date="2020-08" db="EMBL/GenBank/DDBJ databases">
        <title>Bridging the membrane lipid divide: bacteria of the FCB group superphylum have the potential to synthesize archaeal ether lipids.</title>
        <authorList>
            <person name="Villanueva L."/>
            <person name="von Meijenfeldt F.A.B."/>
            <person name="Westbye A.B."/>
            <person name="Yadav S."/>
            <person name="Hopmans E.C."/>
            <person name="Dutilh B.E."/>
            <person name="Sinninghe Damste J.S."/>
        </authorList>
    </citation>
    <scope>NUCLEOTIDE SEQUENCE</scope>
    <source>
        <strain evidence="2">NIOZ-UU159</strain>
    </source>
</reference>